<comment type="caution">
    <text evidence="1">The sequence shown here is derived from an EMBL/GenBank/DDBJ whole genome shotgun (WGS) entry which is preliminary data.</text>
</comment>
<organism evidence="1">
    <name type="scientific">marine sediment metagenome</name>
    <dbReference type="NCBI Taxonomy" id="412755"/>
    <lineage>
        <taxon>unclassified sequences</taxon>
        <taxon>metagenomes</taxon>
        <taxon>ecological metagenomes</taxon>
    </lineage>
</organism>
<dbReference type="AlphaFoldDB" id="X0UJ11"/>
<protein>
    <submittedName>
        <fullName evidence="1">Uncharacterized protein</fullName>
    </submittedName>
</protein>
<name>X0UJ11_9ZZZZ</name>
<feature type="non-terminal residue" evidence="1">
    <location>
        <position position="1"/>
    </location>
</feature>
<accession>X0UJ11</accession>
<sequence length="51" mass="5480">YAEERSLYVEEAISRLVAKGLAAEKGLVITGDEVGIYGPLPTVTEQNDSAR</sequence>
<proteinExistence type="predicted"/>
<reference evidence="1" key="1">
    <citation type="journal article" date="2014" name="Front. Microbiol.">
        <title>High frequency of phylogenetically diverse reductive dehalogenase-homologous genes in deep subseafloor sedimentary metagenomes.</title>
        <authorList>
            <person name="Kawai M."/>
            <person name="Futagami T."/>
            <person name="Toyoda A."/>
            <person name="Takaki Y."/>
            <person name="Nishi S."/>
            <person name="Hori S."/>
            <person name="Arai W."/>
            <person name="Tsubouchi T."/>
            <person name="Morono Y."/>
            <person name="Uchiyama I."/>
            <person name="Ito T."/>
            <person name="Fujiyama A."/>
            <person name="Inagaki F."/>
            <person name="Takami H."/>
        </authorList>
    </citation>
    <scope>NUCLEOTIDE SEQUENCE</scope>
    <source>
        <strain evidence="1">Expedition CK06-06</strain>
    </source>
</reference>
<evidence type="ECO:0000313" key="1">
    <source>
        <dbReference type="EMBL" id="GAF99291.1"/>
    </source>
</evidence>
<dbReference type="EMBL" id="BARS01011121">
    <property type="protein sequence ID" value="GAF99291.1"/>
    <property type="molecule type" value="Genomic_DNA"/>
</dbReference>
<gene>
    <name evidence="1" type="ORF">S01H1_20347</name>
</gene>